<evidence type="ECO:0000256" key="9">
    <source>
        <dbReference type="ARBA" id="ARBA00023015"/>
    </source>
</evidence>
<dbReference type="Pfam" id="PF05964">
    <property type="entry name" value="FYRN"/>
    <property type="match status" value="1"/>
</dbReference>
<dbReference type="GO" id="GO:0046872">
    <property type="term" value="F:metal ion binding"/>
    <property type="evidence" value="ECO:0007669"/>
    <property type="project" value="UniProtKB-KW"/>
</dbReference>
<comment type="similarity">
    <text evidence="3">Belongs to the JARID1 histone demethylase family.</text>
</comment>
<dbReference type="PROSITE" id="PS51542">
    <property type="entry name" value="FYRN"/>
    <property type="match status" value="1"/>
</dbReference>
<dbReference type="PROSITE" id="PS51543">
    <property type="entry name" value="FYRC"/>
    <property type="match status" value="1"/>
</dbReference>
<dbReference type="InterPro" id="IPR003889">
    <property type="entry name" value="FYrich_C"/>
</dbReference>
<dbReference type="GO" id="GO:0005634">
    <property type="term" value="C:nucleus"/>
    <property type="evidence" value="ECO:0007669"/>
    <property type="project" value="UniProtKB-SubCell"/>
</dbReference>
<dbReference type="GO" id="GO:0048589">
    <property type="term" value="P:developmental growth"/>
    <property type="evidence" value="ECO:0007669"/>
    <property type="project" value="UniProtKB-ARBA"/>
</dbReference>
<feature type="compositionally biased region" description="Basic and acidic residues" evidence="15">
    <location>
        <begin position="599"/>
        <end position="616"/>
    </location>
</feature>
<evidence type="ECO:0000313" key="18">
    <source>
        <dbReference type="Proteomes" id="UP000685013"/>
    </source>
</evidence>
<evidence type="ECO:0000256" key="1">
    <source>
        <dbReference type="ARBA" id="ARBA00001954"/>
    </source>
</evidence>
<gene>
    <name evidence="17" type="primary">JMJ16</name>
    <name evidence="17" type="ORF">SDJN03_18884</name>
</gene>
<dbReference type="GO" id="GO:0034647">
    <property type="term" value="F:histone H3K4me/H3K4me2/H3K4me3 demethylase activity"/>
    <property type="evidence" value="ECO:0007669"/>
    <property type="project" value="TreeGrafter"/>
</dbReference>
<organism evidence="17 18">
    <name type="scientific">Cucurbita argyrosperma subsp. sororia</name>
    <dbReference type="NCBI Taxonomy" id="37648"/>
    <lineage>
        <taxon>Eukaryota</taxon>
        <taxon>Viridiplantae</taxon>
        <taxon>Streptophyta</taxon>
        <taxon>Embryophyta</taxon>
        <taxon>Tracheophyta</taxon>
        <taxon>Spermatophyta</taxon>
        <taxon>Magnoliopsida</taxon>
        <taxon>eudicotyledons</taxon>
        <taxon>Gunneridae</taxon>
        <taxon>Pentapetalae</taxon>
        <taxon>rosids</taxon>
        <taxon>fabids</taxon>
        <taxon>Cucurbitales</taxon>
        <taxon>Cucurbitaceae</taxon>
        <taxon>Cucurbiteae</taxon>
        <taxon>Cucurbita</taxon>
    </lineage>
</organism>
<evidence type="ECO:0000256" key="2">
    <source>
        <dbReference type="ARBA" id="ARBA00004123"/>
    </source>
</evidence>
<comment type="subcellular location">
    <subcellularLocation>
        <location evidence="2">Nucleus</location>
    </subcellularLocation>
</comment>
<dbReference type="GO" id="GO:0045814">
    <property type="term" value="P:negative regulation of gene expression, epigenetic"/>
    <property type="evidence" value="ECO:0007669"/>
    <property type="project" value="UniProtKB-ARBA"/>
</dbReference>
<keyword evidence="8" id="KW-0408">Iron</keyword>
<keyword evidence="4" id="KW-0479">Metal-binding</keyword>
<dbReference type="InterPro" id="IPR003888">
    <property type="entry name" value="FYrich_N"/>
</dbReference>
<dbReference type="PROSITE" id="PS51183">
    <property type="entry name" value="JMJN"/>
    <property type="match status" value="1"/>
</dbReference>
<name>A0AAV6MSV2_9ROSI</name>
<dbReference type="SMART" id="SM00545">
    <property type="entry name" value="JmjN"/>
    <property type="match status" value="1"/>
</dbReference>
<dbReference type="FunFam" id="3.30.160.360:FF:000005">
    <property type="entry name" value="Putative lysine-specific demethylase JMJ16"/>
    <property type="match status" value="1"/>
</dbReference>
<accession>A0AAV6MSV2</accession>
<dbReference type="GO" id="GO:0000785">
    <property type="term" value="C:chromatin"/>
    <property type="evidence" value="ECO:0007669"/>
    <property type="project" value="TreeGrafter"/>
</dbReference>
<feature type="non-terminal residue" evidence="17">
    <location>
        <position position="1"/>
    </location>
</feature>
<evidence type="ECO:0000256" key="15">
    <source>
        <dbReference type="SAM" id="MobiDB-lite"/>
    </source>
</evidence>
<comment type="cofactor">
    <cofactor evidence="1">
        <name>Fe(2+)</name>
        <dbReference type="ChEBI" id="CHEBI:29033"/>
    </cofactor>
</comment>
<reference evidence="17 18" key="1">
    <citation type="journal article" date="2021" name="Hortic Res">
        <title>The domestication of Cucurbita argyrosperma as revealed by the genome of its wild relative.</title>
        <authorList>
            <person name="Barrera-Redondo J."/>
            <person name="Sanchez-de la Vega G."/>
            <person name="Aguirre-Liguori J.A."/>
            <person name="Castellanos-Morales G."/>
            <person name="Gutierrez-Guerrero Y.T."/>
            <person name="Aguirre-Dugua X."/>
            <person name="Aguirre-Planter E."/>
            <person name="Tenaillon M.I."/>
            <person name="Lira-Saade R."/>
            <person name="Eguiarte L.E."/>
        </authorList>
    </citation>
    <scope>NUCLEOTIDE SEQUENCE [LARGE SCALE GENOMIC DNA]</scope>
    <source>
        <strain evidence="17">JBR-2021</strain>
    </source>
</reference>
<evidence type="ECO:0000256" key="14">
    <source>
        <dbReference type="ARBA" id="ARBA00051640"/>
    </source>
</evidence>
<sequence>MEKGHLIWHTLKDMVFRDCDMGTELIRVSVEEDSDDFPSVPPGFESYISFPLGKAHNHEKAHVPVSLPTTISESQPVKVETEVEIADVPKVTRALRRKPCINYRQFEYCSDDKLDTKRVDQNFSSRPPLSKGVIRGCPQCNNCQKVVARWRPGESCRPDLEAAPVFYPNEEEFEDTLTYIASIRTKAEPYGICRIVPPSSWKPPCPLKQKHIWENSKFATRVQRIDKLQNRDSIRKNFRVCNQMRRKRRRVNRKGVDVTTLNGKNEDAGSRSTERFGFDPGTDFTLESFKKYADDFKSQYFSKPLHDTAKGCNPSMLQENEHWKPSVENIEGEYWRMVEKPTEEIEVLYGADLETGEFGSGFPKSCCQEGYTSDDDKYVKSGWNLNNFPKLPGSVLSYESSNISGVLVPWLYIGMCFSSFCWTRVELECARRNIPCSSSRAMKMESNFDASNERECSSCLFDLHLSAVGCRCSPDKYVCLNHANQLCSCAWEEKFFLFRYDISELNILLEALEGKLSAIYRWARQDLGLALSSSRELNSQSSTNSFVNSRLEDFLIRSSLLPTLTAIDSPSHRAEKVSEVTASHLEDKKVISTLNGSGKEVEQKNRKSEVKSENHELVSTNTNALNLVEAKNRVHKTCPENVILLSDDEGDEYKKTISNGLAESSDRFVEADSKASLCNYNENAILCTPVTDATTMVEKEDRTSNSCQSSVEPLNNKQSPNVNLSVRNAANAVQNNSFSEVGLGYSNILFRASTDTDSQKPQMCGSGKPIEAKPGNVGTSATSCANVDRFLRQKGPRMAKVVRRINCNVEPLEYGNVISGKSWSNSRAIFPKGFKSRVKYISVLDPSTVCYYVSEILDVGRDGPLFMVVLEHCPSEVFVHVSACRCWELVRNRVNHEIAKQHKLGRTNLPPLQPPGSLDGLEMFGFTSPAIVQAIEAIDQNRVCCEYWDSRPYSRPHVHNPQLSQSTQISRNLQTTERNHEANPRPGRVDTVLRGLLKKANPEELNSLYTLLNDNRSTVDRDVLTLLNEEIQSHRR</sequence>
<evidence type="ECO:0000256" key="12">
    <source>
        <dbReference type="ARBA" id="ARBA00050619"/>
    </source>
</evidence>
<keyword evidence="18" id="KW-1185">Reference proteome</keyword>
<dbReference type="Proteomes" id="UP000685013">
    <property type="component" value="Chromosome 12"/>
</dbReference>
<dbReference type="PANTHER" id="PTHR10694:SF113">
    <property type="entry name" value="PROTEIN JUMONJI"/>
    <property type="match status" value="1"/>
</dbReference>
<protein>
    <submittedName>
        <fullName evidence="17">Lysine-specific demethylase JMJ16</fullName>
    </submittedName>
</protein>
<evidence type="ECO:0000256" key="8">
    <source>
        <dbReference type="ARBA" id="ARBA00023004"/>
    </source>
</evidence>
<comment type="catalytic activity">
    <reaction evidence="14">
        <text>N(6),N(6),N(6)-trimethyl-L-lysyl(4)-[histone H3] + 2-oxoglutarate + O2 = N(6),N(6)-dimethyl-L-lysyl(4)-[histone H3] + formaldehyde + succinate + CO2</text>
        <dbReference type="Rhea" id="RHEA:60212"/>
        <dbReference type="Rhea" id="RHEA-COMP:15537"/>
        <dbReference type="Rhea" id="RHEA-COMP:15540"/>
        <dbReference type="ChEBI" id="CHEBI:15379"/>
        <dbReference type="ChEBI" id="CHEBI:16526"/>
        <dbReference type="ChEBI" id="CHEBI:16810"/>
        <dbReference type="ChEBI" id="CHEBI:16842"/>
        <dbReference type="ChEBI" id="CHEBI:30031"/>
        <dbReference type="ChEBI" id="CHEBI:61961"/>
        <dbReference type="ChEBI" id="CHEBI:61976"/>
    </reaction>
    <physiologicalReaction direction="left-to-right" evidence="14">
        <dbReference type="Rhea" id="RHEA:60213"/>
    </physiologicalReaction>
</comment>
<evidence type="ECO:0000256" key="4">
    <source>
        <dbReference type="ARBA" id="ARBA00022723"/>
    </source>
</evidence>
<evidence type="ECO:0000256" key="7">
    <source>
        <dbReference type="ARBA" id="ARBA00023002"/>
    </source>
</evidence>
<comment type="caution">
    <text evidence="17">The sequence shown here is derived from an EMBL/GenBank/DDBJ whole genome shotgun (WGS) entry which is preliminary data.</text>
</comment>
<evidence type="ECO:0000256" key="5">
    <source>
        <dbReference type="ARBA" id="ARBA00022853"/>
    </source>
</evidence>
<evidence type="ECO:0000313" key="17">
    <source>
        <dbReference type="EMBL" id="KAG6586151.1"/>
    </source>
</evidence>
<dbReference type="InterPro" id="IPR003349">
    <property type="entry name" value="JmjN"/>
</dbReference>
<dbReference type="SMART" id="SM00542">
    <property type="entry name" value="FYRC"/>
    <property type="match status" value="1"/>
</dbReference>
<feature type="region of interest" description="Disordered" evidence="15">
    <location>
        <begin position="596"/>
        <end position="617"/>
    </location>
</feature>
<dbReference type="InterPro" id="IPR004198">
    <property type="entry name" value="Znf_C5HC2"/>
</dbReference>
<keyword evidence="9" id="KW-0805">Transcription regulation</keyword>
<evidence type="ECO:0000256" key="6">
    <source>
        <dbReference type="ARBA" id="ARBA00022964"/>
    </source>
</evidence>
<keyword evidence="11" id="KW-0539">Nucleus</keyword>
<evidence type="ECO:0000256" key="11">
    <source>
        <dbReference type="ARBA" id="ARBA00023242"/>
    </source>
</evidence>
<dbReference type="GO" id="GO:0048731">
    <property type="term" value="P:system development"/>
    <property type="evidence" value="ECO:0007669"/>
    <property type="project" value="UniProtKB-ARBA"/>
</dbReference>
<evidence type="ECO:0000256" key="13">
    <source>
        <dbReference type="ARBA" id="ARBA00050935"/>
    </source>
</evidence>
<dbReference type="Pfam" id="PF05965">
    <property type="entry name" value="FYRC"/>
    <property type="match status" value="1"/>
</dbReference>
<feature type="domain" description="JmjN" evidence="16">
    <location>
        <begin position="163"/>
        <end position="204"/>
    </location>
</feature>
<dbReference type="Pfam" id="PF02928">
    <property type="entry name" value="zf-C5HC2"/>
    <property type="match status" value="1"/>
</dbReference>
<evidence type="ECO:0000259" key="16">
    <source>
        <dbReference type="PROSITE" id="PS51183"/>
    </source>
</evidence>
<dbReference type="GO" id="GO:0051093">
    <property type="term" value="P:negative regulation of developmental process"/>
    <property type="evidence" value="ECO:0007669"/>
    <property type="project" value="UniProtKB-ARBA"/>
</dbReference>
<keyword evidence="5" id="KW-0156">Chromatin regulator</keyword>
<keyword evidence="7" id="KW-0560">Oxidoreductase</keyword>
<dbReference type="PANTHER" id="PTHR10694">
    <property type="entry name" value="LYSINE-SPECIFIC DEMETHYLASE"/>
    <property type="match status" value="1"/>
</dbReference>
<dbReference type="Pfam" id="PF02375">
    <property type="entry name" value="JmjN"/>
    <property type="match status" value="1"/>
</dbReference>
<evidence type="ECO:0000256" key="10">
    <source>
        <dbReference type="ARBA" id="ARBA00023163"/>
    </source>
</evidence>
<proteinExistence type="inferred from homology"/>
<dbReference type="SMART" id="SM00541">
    <property type="entry name" value="FYRN"/>
    <property type="match status" value="1"/>
</dbReference>
<keyword evidence="10" id="KW-0804">Transcription</keyword>
<evidence type="ECO:0000256" key="3">
    <source>
        <dbReference type="ARBA" id="ARBA00006801"/>
    </source>
</evidence>
<keyword evidence="6" id="KW-0223">Dioxygenase</keyword>
<dbReference type="AlphaFoldDB" id="A0AAV6MSV2"/>
<dbReference type="EMBL" id="JAGKQH010000012">
    <property type="protein sequence ID" value="KAG6586151.1"/>
    <property type="molecule type" value="Genomic_DNA"/>
</dbReference>
<comment type="catalytic activity">
    <reaction evidence="13">
        <text>N(6)-methyl-L-lysyl(4)-[histone H3] + 2-oxoglutarate + O2 = L-lysyl(4)-[histone H3] + formaldehyde + succinate + CO2</text>
        <dbReference type="Rhea" id="RHEA:60220"/>
        <dbReference type="Rhea" id="RHEA-COMP:15543"/>
        <dbReference type="Rhea" id="RHEA-COMP:15547"/>
        <dbReference type="ChEBI" id="CHEBI:15379"/>
        <dbReference type="ChEBI" id="CHEBI:16526"/>
        <dbReference type="ChEBI" id="CHEBI:16810"/>
        <dbReference type="ChEBI" id="CHEBI:16842"/>
        <dbReference type="ChEBI" id="CHEBI:29969"/>
        <dbReference type="ChEBI" id="CHEBI:30031"/>
        <dbReference type="ChEBI" id="CHEBI:61929"/>
    </reaction>
    <physiologicalReaction direction="left-to-right" evidence="13">
        <dbReference type="Rhea" id="RHEA:60221"/>
    </physiologicalReaction>
</comment>
<comment type="catalytic activity">
    <reaction evidence="12">
        <text>N(6),N(6)-dimethyl-L-lysyl(4)-[histone H3] + 2-oxoglutarate + O2 = N(6)-methyl-L-lysyl(4)-[histone H3] + formaldehyde + succinate + CO2</text>
        <dbReference type="Rhea" id="RHEA:60216"/>
        <dbReference type="Rhea" id="RHEA-COMP:15540"/>
        <dbReference type="Rhea" id="RHEA-COMP:15543"/>
        <dbReference type="ChEBI" id="CHEBI:15379"/>
        <dbReference type="ChEBI" id="CHEBI:16526"/>
        <dbReference type="ChEBI" id="CHEBI:16810"/>
        <dbReference type="ChEBI" id="CHEBI:16842"/>
        <dbReference type="ChEBI" id="CHEBI:30031"/>
        <dbReference type="ChEBI" id="CHEBI:61929"/>
        <dbReference type="ChEBI" id="CHEBI:61976"/>
    </reaction>
    <physiologicalReaction direction="left-to-right" evidence="12">
        <dbReference type="Rhea" id="RHEA:60217"/>
    </physiologicalReaction>
</comment>